<gene>
    <name evidence="2" type="ORF">BRAA01T03960Z</name>
    <name evidence="1" type="ORF">BRAPAZ1V2_A01P42930.2</name>
</gene>
<protein>
    <submittedName>
        <fullName evidence="1">Uncharacterized protein</fullName>
    </submittedName>
</protein>
<dbReference type="InterPro" id="IPR021138">
    <property type="entry name" value="Ribosomal_eL20_eukaryotes"/>
</dbReference>
<dbReference type="PANTHER" id="PTHR10052">
    <property type="entry name" value="60S RIBOSOMAL PROTEIN L18A"/>
    <property type="match status" value="1"/>
</dbReference>
<dbReference type="EMBL" id="LS974617">
    <property type="protein sequence ID" value="CAG7890217.1"/>
    <property type="molecule type" value="Genomic_DNA"/>
</dbReference>
<dbReference type="AlphaFoldDB" id="A0A3P5ZZR4"/>
<sequence>MHLLVSRYFLRKLKKVKKSNGQILAINEVWQLQTTVSGCVTRAEPGTTTCTRSSLRYPCIQIIKTATVLAQLCKREREREREHQAVPYLQDQVPSCFEEGQATDKEAQDYLQGSKAQPFHVKPIFT</sequence>
<reference evidence="2" key="1">
    <citation type="submission" date="2018-11" db="EMBL/GenBank/DDBJ databases">
        <authorList>
            <consortium name="Genoscope - CEA"/>
            <person name="William W."/>
        </authorList>
    </citation>
    <scope>NUCLEOTIDE SEQUENCE</scope>
</reference>
<dbReference type="EMBL" id="LR031571">
    <property type="protein sequence ID" value="VDC77458.1"/>
    <property type="molecule type" value="Genomic_DNA"/>
</dbReference>
<dbReference type="Gramene" id="A01p42930.2_BraZ1">
    <property type="protein sequence ID" value="A01p42930.2_BraZ1.CDS"/>
    <property type="gene ID" value="A01g42930.2_BraZ1"/>
</dbReference>
<dbReference type="Proteomes" id="UP000694005">
    <property type="component" value="Chromosome A01"/>
</dbReference>
<dbReference type="GO" id="GO:0003735">
    <property type="term" value="F:structural constituent of ribosome"/>
    <property type="evidence" value="ECO:0007669"/>
    <property type="project" value="InterPro"/>
</dbReference>
<evidence type="ECO:0000313" key="1">
    <source>
        <dbReference type="EMBL" id="CAG7890217.1"/>
    </source>
</evidence>
<organism evidence="2">
    <name type="scientific">Brassica campestris</name>
    <name type="common">Field mustard</name>
    <dbReference type="NCBI Taxonomy" id="3711"/>
    <lineage>
        <taxon>Eukaryota</taxon>
        <taxon>Viridiplantae</taxon>
        <taxon>Streptophyta</taxon>
        <taxon>Embryophyta</taxon>
        <taxon>Tracheophyta</taxon>
        <taxon>Spermatophyta</taxon>
        <taxon>Magnoliopsida</taxon>
        <taxon>eudicotyledons</taxon>
        <taxon>Gunneridae</taxon>
        <taxon>Pentapetalae</taxon>
        <taxon>rosids</taxon>
        <taxon>malvids</taxon>
        <taxon>Brassicales</taxon>
        <taxon>Brassicaceae</taxon>
        <taxon>Brassiceae</taxon>
        <taxon>Brassica</taxon>
    </lineage>
</organism>
<dbReference type="Gene3D" id="3.10.20.10">
    <property type="match status" value="1"/>
</dbReference>
<dbReference type="GO" id="GO:0005840">
    <property type="term" value="C:ribosome"/>
    <property type="evidence" value="ECO:0007669"/>
    <property type="project" value="InterPro"/>
</dbReference>
<accession>A0A3P5ZZR4</accession>
<name>A0A3P5ZZR4_BRACM</name>
<dbReference type="GO" id="GO:0006412">
    <property type="term" value="P:translation"/>
    <property type="evidence" value="ECO:0007669"/>
    <property type="project" value="InterPro"/>
</dbReference>
<evidence type="ECO:0000313" key="2">
    <source>
        <dbReference type="EMBL" id="VDC77458.1"/>
    </source>
</evidence>
<proteinExistence type="predicted"/>